<dbReference type="GO" id="GO:0003677">
    <property type="term" value="F:DNA binding"/>
    <property type="evidence" value="ECO:0007669"/>
    <property type="project" value="UniProtKB-UniRule"/>
</dbReference>
<dbReference type="Pfam" id="PF13102">
    <property type="entry name" value="Phage_int_SAM_5"/>
    <property type="match status" value="1"/>
</dbReference>
<dbReference type="InterPro" id="IPR010998">
    <property type="entry name" value="Integrase_recombinase_N"/>
</dbReference>
<feature type="non-terminal residue" evidence="6">
    <location>
        <position position="220"/>
    </location>
</feature>
<evidence type="ECO:0000256" key="1">
    <source>
        <dbReference type="ARBA" id="ARBA00023125"/>
    </source>
</evidence>
<dbReference type="AlphaFoldDB" id="A0A1M6TT63"/>
<evidence type="ECO:0000259" key="5">
    <source>
        <dbReference type="PROSITE" id="PS51900"/>
    </source>
</evidence>
<dbReference type="InterPro" id="IPR013762">
    <property type="entry name" value="Integrase-like_cat_sf"/>
</dbReference>
<dbReference type="PANTHER" id="PTHR30349:SF81">
    <property type="entry name" value="TYROSINE RECOMBINASE XERC"/>
    <property type="match status" value="1"/>
</dbReference>
<dbReference type="InterPro" id="IPR050090">
    <property type="entry name" value="Tyrosine_recombinase_XerCD"/>
</dbReference>
<dbReference type="PROSITE" id="PS51900">
    <property type="entry name" value="CB"/>
    <property type="match status" value="1"/>
</dbReference>
<evidence type="ECO:0000256" key="3">
    <source>
        <dbReference type="PROSITE-ProRule" id="PRU01248"/>
    </source>
</evidence>
<dbReference type="InterPro" id="IPR025269">
    <property type="entry name" value="SAM-like_dom"/>
</dbReference>
<dbReference type="GO" id="GO:0006310">
    <property type="term" value="P:DNA recombination"/>
    <property type="evidence" value="ECO:0007669"/>
    <property type="project" value="UniProtKB-KW"/>
</dbReference>
<feature type="domain" description="Tyr recombinase" evidence="4">
    <location>
        <begin position="118"/>
        <end position="220"/>
    </location>
</feature>
<keyword evidence="2" id="KW-0233">DNA recombination</keyword>
<accession>A0A1M6TT63</accession>
<evidence type="ECO:0000313" key="7">
    <source>
        <dbReference type="Proteomes" id="UP000184082"/>
    </source>
</evidence>
<dbReference type="InterPro" id="IPR002104">
    <property type="entry name" value="Integrase_catalytic"/>
</dbReference>
<organism evidence="6 7">
    <name type="scientific">Caminicella sporogenes DSM 14501</name>
    <dbReference type="NCBI Taxonomy" id="1121266"/>
    <lineage>
        <taxon>Bacteria</taxon>
        <taxon>Bacillati</taxon>
        <taxon>Bacillota</taxon>
        <taxon>Clostridia</taxon>
        <taxon>Peptostreptococcales</taxon>
        <taxon>Caminicellaceae</taxon>
        <taxon>Caminicella</taxon>
    </lineage>
</organism>
<keyword evidence="7" id="KW-1185">Reference proteome</keyword>
<keyword evidence="1 3" id="KW-0238">DNA-binding</keyword>
<dbReference type="SUPFAM" id="SSF56349">
    <property type="entry name" value="DNA breaking-rejoining enzymes"/>
    <property type="match status" value="1"/>
</dbReference>
<dbReference type="GO" id="GO:0015074">
    <property type="term" value="P:DNA integration"/>
    <property type="evidence" value="ECO:0007669"/>
    <property type="project" value="InterPro"/>
</dbReference>
<dbReference type="STRING" id="1121266.SAMN02745883_02434"/>
<protein>
    <submittedName>
        <fullName evidence="6">Integrase/recombinase XerD</fullName>
    </submittedName>
</protein>
<name>A0A1M6TT63_9FIRM</name>
<feature type="domain" description="Core-binding (CB)" evidence="5">
    <location>
        <begin position="2"/>
        <end position="97"/>
    </location>
</feature>
<proteinExistence type="predicted"/>
<dbReference type="InterPro" id="IPR011010">
    <property type="entry name" value="DNA_brk_join_enz"/>
</dbReference>
<dbReference type="PANTHER" id="PTHR30349">
    <property type="entry name" value="PHAGE INTEGRASE-RELATED"/>
    <property type="match status" value="1"/>
</dbReference>
<reference evidence="6 7" key="1">
    <citation type="submission" date="2016-11" db="EMBL/GenBank/DDBJ databases">
        <authorList>
            <person name="Jaros S."/>
            <person name="Januszkiewicz K."/>
            <person name="Wedrychowicz H."/>
        </authorList>
    </citation>
    <scope>NUCLEOTIDE SEQUENCE [LARGE SCALE GENOMIC DNA]</scope>
    <source>
        <strain evidence="6 7">DSM 14501</strain>
    </source>
</reference>
<evidence type="ECO:0000313" key="6">
    <source>
        <dbReference type="EMBL" id="SHK60090.1"/>
    </source>
</evidence>
<dbReference type="EMBL" id="FRAJ01000033">
    <property type="protein sequence ID" value="SHK60090.1"/>
    <property type="molecule type" value="Genomic_DNA"/>
</dbReference>
<dbReference type="Gene3D" id="1.10.443.10">
    <property type="entry name" value="Intergrase catalytic core"/>
    <property type="match status" value="1"/>
</dbReference>
<evidence type="ECO:0000256" key="2">
    <source>
        <dbReference type="ARBA" id="ARBA00023172"/>
    </source>
</evidence>
<evidence type="ECO:0000259" key="4">
    <source>
        <dbReference type="PROSITE" id="PS51898"/>
    </source>
</evidence>
<dbReference type="Gene3D" id="1.10.150.130">
    <property type="match status" value="1"/>
</dbReference>
<dbReference type="RefSeq" id="WP_143146287.1">
    <property type="nucleotide sequence ID" value="NZ_FRAJ01000033.1"/>
</dbReference>
<dbReference type="InterPro" id="IPR044068">
    <property type="entry name" value="CB"/>
</dbReference>
<dbReference type="Proteomes" id="UP000184082">
    <property type="component" value="Unassembled WGS sequence"/>
</dbReference>
<dbReference type="Pfam" id="PF00589">
    <property type="entry name" value="Phage_integrase"/>
    <property type="match status" value="1"/>
</dbReference>
<gene>
    <name evidence="6" type="ORF">SAMN02745883_02434</name>
</gene>
<dbReference type="PROSITE" id="PS51898">
    <property type="entry name" value="TYR_RECOMBINASE"/>
    <property type="match status" value="1"/>
</dbReference>
<sequence length="220" mass="25956">MITIEKAKELFLIDQQLKGNTEITISNYDRFIDYFIHFLGSDKMIDTLTLQDIKKYQIYLMDKDKNYNFETDLKKKISKTTIQTYMRAVRVFINWLYKEGYIAENIGEKYKLPKAPKKVVEILSEEEIAKIYKAINDNTEFGLRNKCMISLMLDSGLRRDEVITLNIENVHFTQNVIKVTGKGQKDRIVPMGLYTKKLLFKYVNGYRPMPDYPTNRLFLS</sequence>